<protein>
    <recommendedName>
        <fullName evidence="3">Rhoptry protein</fullName>
    </recommendedName>
</protein>
<reference evidence="1 2" key="1">
    <citation type="submission" date="2019-02" db="EMBL/GenBank/DDBJ databases">
        <title>Genome sequencing of Clostridium botulinum clinical isolates.</title>
        <authorList>
            <person name="Brunt J."/>
            <person name="Van Vliet A.H.M."/>
            <person name="Stringer S.C."/>
            <person name="Grant K.A."/>
            <person name="Carter A.C."/>
            <person name="Peck M.W."/>
        </authorList>
    </citation>
    <scope>NUCLEOTIDE SEQUENCE [LARGE SCALE GENOMIC DNA]</scope>
    <source>
        <strain evidence="1 2">R1125/03</strain>
    </source>
</reference>
<gene>
    <name evidence="1" type="ORF">EXM42_09740</name>
</gene>
<organism evidence="1 2">
    <name type="scientific">Clostridium botulinum</name>
    <dbReference type="NCBI Taxonomy" id="1491"/>
    <lineage>
        <taxon>Bacteria</taxon>
        <taxon>Bacillati</taxon>
        <taxon>Bacillota</taxon>
        <taxon>Clostridia</taxon>
        <taxon>Eubacteriales</taxon>
        <taxon>Clostridiaceae</taxon>
        <taxon>Clostridium</taxon>
    </lineage>
</organism>
<dbReference type="AlphaFoldDB" id="A0A6M0SZV9"/>
<dbReference type="EMBL" id="SGJP01000018">
    <property type="protein sequence ID" value="NFA60663.1"/>
    <property type="molecule type" value="Genomic_DNA"/>
</dbReference>
<evidence type="ECO:0008006" key="3">
    <source>
        <dbReference type="Google" id="ProtNLM"/>
    </source>
</evidence>
<comment type="caution">
    <text evidence="1">The sequence shown here is derived from an EMBL/GenBank/DDBJ whole genome shotgun (WGS) entry which is preliminary data.</text>
</comment>
<evidence type="ECO:0000313" key="1">
    <source>
        <dbReference type="EMBL" id="NFA60663.1"/>
    </source>
</evidence>
<dbReference type="Proteomes" id="UP000473089">
    <property type="component" value="Unassembled WGS sequence"/>
</dbReference>
<accession>A0A6M0SZV9</accession>
<proteinExistence type="predicted"/>
<name>A0A6M0SZV9_CLOBO</name>
<sequence length="550" mass="62375">MPSISNINNVYSNNTKKISSKISFEIDQIFAAKVVGEGASPEEVILKLMDGWQFKASIEELKGKLPDGLLKFKVLGFEDGKLVLKFLEGNVVDDKQTEQNSIEDLLLKENIKLNKEDYSLLEKMIKHNIPLTKDNILKVVNLSDFMEKLKNNPEEGDMFIENYIKGKGIDLQNPKGQDISNVLKGLFNELKTLTEEDLFVLLESNIDLTEENVKAFKEVFKESNIYNKINNMDKELNKSSVNNKGIMTDKNIPDGDTLVNENIQSKTIENEASIKSENIAKSELISTFKTLMATGKEENINLVKDLILSEKDTNGILKNFNKEEQEMLGLKGKTETTEVIEQSVSTESTKNIKTKTIDISNNKTQQLDSSSVKEQINIKTNEIKDIVKNLMDSLKDTNNSSYDKIIGTLKNNINNFKMFNTISNEYYYLDLPLNFKENECDCKIIIKDERGKGKKIDSSNVKIATSIATANMDIVDAYITLKNSNMEINIKTIKEWVSLLDKGKNKLIEDMSSMGYNIFIKVEQKAEIFNISNCRKFFNDNNLNAIDIKA</sequence>
<evidence type="ECO:0000313" key="2">
    <source>
        <dbReference type="Proteomes" id="UP000473089"/>
    </source>
</evidence>